<dbReference type="CDD" id="cd00657">
    <property type="entry name" value="Ferritin_like"/>
    <property type="match status" value="1"/>
</dbReference>
<dbReference type="EMBL" id="BAAALG010000003">
    <property type="protein sequence ID" value="GAA1095280.1"/>
    <property type="molecule type" value="Genomic_DNA"/>
</dbReference>
<dbReference type="RefSeq" id="WP_343991810.1">
    <property type="nucleotide sequence ID" value="NZ_BAAALG010000003.1"/>
</dbReference>
<dbReference type="InterPro" id="IPR012347">
    <property type="entry name" value="Ferritin-like"/>
</dbReference>
<proteinExistence type="predicted"/>
<comment type="caution">
    <text evidence="2">The sequence shown here is derived from an EMBL/GenBank/DDBJ whole genome shotgun (WGS) entry which is preliminary data.</text>
</comment>
<evidence type="ECO:0000313" key="3">
    <source>
        <dbReference type="Proteomes" id="UP001501581"/>
    </source>
</evidence>
<dbReference type="SUPFAM" id="SSF47240">
    <property type="entry name" value="Ferritin-like"/>
    <property type="match status" value="1"/>
</dbReference>
<sequence>MTHPLQPVLAGEHAAMWVLSFVGGRVSRSASPELADAVTAAYRIHRGRRDQLTLLIRDAGEEPVAAEVAYQAPSAQTSEQIRAAALAIEVSTAALYGEAIAATEGADRSWAVRALLDAAVRQLGFGGVPEATPGL</sequence>
<dbReference type="Pfam" id="PF14530">
    <property type="entry name" value="DUF4439"/>
    <property type="match status" value="1"/>
</dbReference>
<feature type="domain" description="DUF4439" evidence="1">
    <location>
        <begin position="5"/>
        <end position="135"/>
    </location>
</feature>
<accession>A0ABP4E9J8</accession>
<evidence type="ECO:0000259" key="1">
    <source>
        <dbReference type="Pfam" id="PF14530"/>
    </source>
</evidence>
<keyword evidence="3" id="KW-1185">Reference proteome</keyword>
<dbReference type="InterPro" id="IPR029447">
    <property type="entry name" value="DUF4439"/>
</dbReference>
<dbReference type="InterPro" id="IPR009078">
    <property type="entry name" value="Ferritin-like_SF"/>
</dbReference>
<dbReference type="Gene3D" id="1.20.1260.10">
    <property type="match status" value="1"/>
</dbReference>
<gene>
    <name evidence="2" type="ORF">GCM10009668_09110</name>
</gene>
<name>A0ABP4E9J8_9ACTN</name>
<dbReference type="Proteomes" id="UP001501581">
    <property type="component" value="Unassembled WGS sequence"/>
</dbReference>
<protein>
    <recommendedName>
        <fullName evidence="1">DUF4439 domain-containing protein</fullName>
    </recommendedName>
</protein>
<reference evidence="3" key="1">
    <citation type="journal article" date="2019" name="Int. J. Syst. Evol. Microbiol.">
        <title>The Global Catalogue of Microorganisms (GCM) 10K type strain sequencing project: providing services to taxonomists for standard genome sequencing and annotation.</title>
        <authorList>
            <consortium name="The Broad Institute Genomics Platform"/>
            <consortium name="The Broad Institute Genome Sequencing Center for Infectious Disease"/>
            <person name="Wu L."/>
            <person name="Ma J."/>
        </authorList>
    </citation>
    <scope>NUCLEOTIDE SEQUENCE [LARGE SCALE GENOMIC DNA]</scope>
    <source>
        <strain evidence="3">JCM 13008</strain>
    </source>
</reference>
<evidence type="ECO:0000313" key="2">
    <source>
        <dbReference type="EMBL" id="GAA1095280.1"/>
    </source>
</evidence>
<organism evidence="2 3">
    <name type="scientific">Nocardioides dubius</name>
    <dbReference type="NCBI Taxonomy" id="317019"/>
    <lineage>
        <taxon>Bacteria</taxon>
        <taxon>Bacillati</taxon>
        <taxon>Actinomycetota</taxon>
        <taxon>Actinomycetes</taxon>
        <taxon>Propionibacteriales</taxon>
        <taxon>Nocardioidaceae</taxon>
        <taxon>Nocardioides</taxon>
    </lineage>
</organism>